<dbReference type="Proteomes" id="UP000238937">
    <property type="component" value="Unassembled WGS sequence"/>
</dbReference>
<feature type="chain" id="PRO_5015711218" evidence="2">
    <location>
        <begin position="24"/>
        <end position="119"/>
    </location>
</feature>
<dbReference type="AlphaFoldDB" id="A0A2T1GM37"/>
<feature type="region of interest" description="Disordered" evidence="1">
    <location>
        <begin position="100"/>
        <end position="119"/>
    </location>
</feature>
<gene>
    <name evidence="3" type="ORF">C7B77_02645</name>
</gene>
<evidence type="ECO:0000256" key="2">
    <source>
        <dbReference type="SAM" id="SignalP"/>
    </source>
</evidence>
<name>A0A2T1GM37_9CYAN</name>
<evidence type="ECO:0000313" key="4">
    <source>
        <dbReference type="Proteomes" id="UP000238937"/>
    </source>
</evidence>
<protein>
    <submittedName>
        <fullName evidence="3">Uncharacterized protein</fullName>
    </submittedName>
</protein>
<keyword evidence="4" id="KW-1185">Reference proteome</keyword>
<organism evidence="3 4">
    <name type="scientific">Chamaesiphon polymorphus CCALA 037</name>
    <dbReference type="NCBI Taxonomy" id="2107692"/>
    <lineage>
        <taxon>Bacteria</taxon>
        <taxon>Bacillati</taxon>
        <taxon>Cyanobacteriota</taxon>
        <taxon>Cyanophyceae</taxon>
        <taxon>Gomontiellales</taxon>
        <taxon>Chamaesiphonaceae</taxon>
        <taxon>Chamaesiphon</taxon>
    </lineage>
</organism>
<dbReference type="RefSeq" id="WP_106300047.1">
    <property type="nucleotide sequence ID" value="NZ_PVWO01000018.1"/>
</dbReference>
<reference evidence="3 4" key="1">
    <citation type="submission" date="2018-03" db="EMBL/GenBank/DDBJ databases">
        <title>The ancient ancestry and fast evolution of plastids.</title>
        <authorList>
            <person name="Moore K.R."/>
            <person name="Magnabosco C."/>
            <person name="Momper L."/>
            <person name="Gold D.A."/>
            <person name="Bosak T."/>
            <person name="Fournier G.P."/>
        </authorList>
    </citation>
    <scope>NUCLEOTIDE SEQUENCE [LARGE SCALE GENOMIC DNA]</scope>
    <source>
        <strain evidence="3 4">CCALA 037</strain>
    </source>
</reference>
<evidence type="ECO:0000256" key="1">
    <source>
        <dbReference type="SAM" id="MobiDB-lite"/>
    </source>
</evidence>
<keyword evidence="2" id="KW-0732">Signal</keyword>
<proteinExistence type="predicted"/>
<accession>A0A2T1GM37</accession>
<evidence type="ECO:0000313" key="3">
    <source>
        <dbReference type="EMBL" id="PSB58962.1"/>
    </source>
</evidence>
<comment type="caution">
    <text evidence="3">The sequence shown here is derived from an EMBL/GenBank/DDBJ whole genome shotgun (WGS) entry which is preliminary data.</text>
</comment>
<sequence>MLKFTSLAIGLLTAISIVPSAQALPIYGTPVIVTQTYRGDRTPIVVKVTQPTYRDSKYDRNWETDRRRQWELARKRAAKARWEARYSRYRYYNDRYSNDRYTDYRRDNNSYGDRHNYRY</sequence>
<feature type="signal peptide" evidence="2">
    <location>
        <begin position="1"/>
        <end position="23"/>
    </location>
</feature>
<dbReference type="EMBL" id="PVWO01000018">
    <property type="protein sequence ID" value="PSB58962.1"/>
    <property type="molecule type" value="Genomic_DNA"/>
</dbReference>
<dbReference type="OrthoDB" id="9941268at2"/>